<evidence type="ECO:0000256" key="3">
    <source>
        <dbReference type="ARBA" id="ARBA00004496"/>
    </source>
</evidence>
<dbReference type="AlphaFoldDB" id="A0A8D6T0P6"/>
<dbReference type="SUPFAM" id="SSF47113">
    <property type="entry name" value="Histone-fold"/>
    <property type="match status" value="1"/>
</dbReference>
<evidence type="ECO:0000256" key="2">
    <source>
        <dbReference type="ARBA" id="ARBA00004286"/>
    </source>
</evidence>
<dbReference type="GO" id="GO:0046982">
    <property type="term" value="F:protein heterodimerization activity"/>
    <property type="evidence" value="ECO:0007669"/>
    <property type="project" value="InterPro"/>
</dbReference>
<sequence>MLPKTTIKRIMKQYTDFNISSEAVDELSNLLMEIIKITTEVAEQNAKKDGRKTIKAKDIRNCDDERLKRKIIELSERTDKMPILIKEMLNVITSELE</sequence>
<dbReference type="RefSeq" id="WP_214400779.1">
    <property type="nucleotide sequence ID" value="NZ_LR792632.1"/>
</dbReference>
<evidence type="ECO:0000256" key="1">
    <source>
        <dbReference type="ARBA" id="ARBA00003773"/>
    </source>
</evidence>
<evidence type="ECO:0000313" key="9">
    <source>
        <dbReference type="EMBL" id="CAB3289441.1"/>
    </source>
</evidence>
<feature type="domain" description="Transcription factor CBF/NF-Y/archaeal histone" evidence="8">
    <location>
        <begin position="2"/>
        <end position="62"/>
    </location>
</feature>
<name>A0A8D6T0P6_9EURY</name>
<gene>
    <name evidence="9" type="primary">hmvA</name>
    <name evidence="9" type="ORF">MLAUSG7_1226</name>
</gene>
<evidence type="ECO:0000256" key="7">
    <source>
        <dbReference type="ARBA" id="ARBA00023125"/>
    </source>
</evidence>
<accession>A0A8D6T0P6</accession>
<organism evidence="9 10">
    <name type="scientific">Methanocaldococcus lauensis</name>
    <dbReference type="NCBI Taxonomy" id="2546128"/>
    <lineage>
        <taxon>Archaea</taxon>
        <taxon>Methanobacteriati</taxon>
        <taxon>Methanobacteriota</taxon>
        <taxon>Methanomada group</taxon>
        <taxon>Methanococci</taxon>
        <taxon>Methanococcales</taxon>
        <taxon>Methanocaldococcaceae</taxon>
        <taxon>Methanocaldococcus</taxon>
    </lineage>
</organism>
<dbReference type="Gene3D" id="1.10.20.10">
    <property type="entry name" value="Histone, subunit A"/>
    <property type="match status" value="1"/>
</dbReference>
<comment type="similarity">
    <text evidence="4">Belongs to the archaeal histone HMF family.</text>
</comment>
<dbReference type="GeneID" id="65884020"/>
<dbReference type="GO" id="GO:0005737">
    <property type="term" value="C:cytoplasm"/>
    <property type="evidence" value="ECO:0007669"/>
    <property type="project" value="UniProtKB-SubCell"/>
</dbReference>
<dbReference type="InterPro" id="IPR009072">
    <property type="entry name" value="Histone-fold"/>
</dbReference>
<evidence type="ECO:0000313" key="10">
    <source>
        <dbReference type="Proteomes" id="UP000679213"/>
    </source>
</evidence>
<dbReference type="GO" id="GO:0005694">
    <property type="term" value="C:chromosome"/>
    <property type="evidence" value="ECO:0007669"/>
    <property type="project" value="UniProtKB-SubCell"/>
</dbReference>
<evidence type="ECO:0000256" key="5">
    <source>
        <dbReference type="ARBA" id="ARBA00022454"/>
    </source>
</evidence>
<comment type="subcellular location">
    <subcellularLocation>
        <location evidence="2">Chromosome</location>
    </subcellularLocation>
    <subcellularLocation>
        <location evidence="3">Cytoplasm</location>
    </subcellularLocation>
</comment>
<keyword evidence="6" id="KW-0963">Cytoplasm</keyword>
<dbReference type="InterPro" id="IPR050004">
    <property type="entry name" value="HmfB-like"/>
</dbReference>
<dbReference type="InterPro" id="IPR003958">
    <property type="entry name" value="CBFA_NFYB_domain"/>
</dbReference>
<protein>
    <submittedName>
        <fullName evidence="9">DNA-binding protein HmvA</fullName>
    </submittedName>
</protein>
<evidence type="ECO:0000256" key="4">
    <source>
        <dbReference type="ARBA" id="ARBA00008264"/>
    </source>
</evidence>
<dbReference type="NCBIfam" id="NF043032">
    <property type="entry name" value="archaea_histone"/>
    <property type="match status" value="1"/>
</dbReference>
<dbReference type="Proteomes" id="UP000679213">
    <property type="component" value="Chromosome I"/>
</dbReference>
<evidence type="ECO:0000259" key="8">
    <source>
        <dbReference type="Pfam" id="PF00808"/>
    </source>
</evidence>
<comment type="function">
    <text evidence="1">Binds and compact DNA (95 to 150 base pairs) to form nucleosome-like structures that contain positive DNA supercoils. Increases the resistance of DNA to thermal denaturation (in vitro).</text>
</comment>
<dbReference type="GO" id="GO:0003677">
    <property type="term" value="F:DNA binding"/>
    <property type="evidence" value="ECO:0007669"/>
    <property type="project" value="UniProtKB-KW"/>
</dbReference>
<evidence type="ECO:0000256" key="6">
    <source>
        <dbReference type="ARBA" id="ARBA00022490"/>
    </source>
</evidence>
<keyword evidence="5" id="KW-0158">Chromosome</keyword>
<keyword evidence="7 9" id="KW-0238">DNA-binding</keyword>
<dbReference type="EMBL" id="LR792632">
    <property type="protein sequence ID" value="CAB3289441.1"/>
    <property type="molecule type" value="Genomic_DNA"/>
</dbReference>
<reference evidence="9 10" key="1">
    <citation type="submission" date="2020-04" db="EMBL/GenBank/DDBJ databases">
        <authorList>
            <consortium name="Genoscope - CEA"/>
            <person name="William W."/>
        </authorList>
    </citation>
    <scope>NUCLEOTIDE SEQUENCE [LARGE SCALE GENOMIC DNA]</scope>
    <source>
        <strain evidence="9 10">SG7</strain>
    </source>
</reference>
<keyword evidence="10" id="KW-1185">Reference proteome</keyword>
<proteinExistence type="inferred from homology"/>
<dbReference type="CDD" id="cd22909">
    <property type="entry name" value="HFD_archaea_histone-like"/>
    <property type="match status" value="1"/>
</dbReference>
<dbReference type="KEGG" id="mesg:MLAUSG7_1226"/>
<dbReference type="Pfam" id="PF00808">
    <property type="entry name" value="CBFD_NFYB_HMF"/>
    <property type="match status" value="1"/>
</dbReference>